<comment type="caution">
    <text evidence="2">The sequence shown here is derived from an EMBL/GenBank/DDBJ whole genome shotgun (WGS) entry which is preliminary data.</text>
</comment>
<evidence type="ECO:0000313" key="3">
    <source>
        <dbReference type="Proteomes" id="UP001617511"/>
    </source>
</evidence>
<proteinExistence type="predicted"/>
<evidence type="ECO:0000256" key="1">
    <source>
        <dbReference type="SAM" id="MobiDB-lite"/>
    </source>
</evidence>
<feature type="compositionally biased region" description="Gly residues" evidence="1">
    <location>
        <begin position="42"/>
        <end position="51"/>
    </location>
</feature>
<name>A0ABW8FLK7_9ACTN</name>
<feature type="region of interest" description="Disordered" evidence="1">
    <location>
        <begin position="1"/>
        <end position="79"/>
    </location>
</feature>
<gene>
    <name evidence="2" type="ORF">ACIP2Z_28585</name>
</gene>
<dbReference type="Proteomes" id="UP001617511">
    <property type="component" value="Unassembled WGS sequence"/>
</dbReference>
<sequence>MHIPLTEPPAAAEAGHLEQQQDATDDGLVGHRTPGIAHEGPPGYGHAGMGGTDQHKVLAAPTPDPDRAPALFPSPQGGA</sequence>
<dbReference type="EMBL" id="JBIVGG010000013">
    <property type="protein sequence ID" value="MFJ4082902.1"/>
    <property type="molecule type" value="Genomic_DNA"/>
</dbReference>
<dbReference type="RefSeq" id="WP_359636947.1">
    <property type="nucleotide sequence ID" value="NZ_JBEYEN010000011.1"/>
</dbReference>
<organism evidence="2 3">
    <name type="scientific">Streptomyces iakyrus</name>
    <dbReference type="NCBI Taxonomy" id="68219"/>
    <lineage>
        <taxon>Bacteria</taxon>
        <taxon>Bacillati</taxon>
        <taxon>Actinomycetota</taxon>
        <taxon>Actinomycetes</taxon>
        <taxon>Kitasatosporales</taxon>
        <taxon>Streptomycetaceae</taxon>
        <taxon>Streptomyces</taxon>
    </lineage>
</organism>
<accession>A0ABW8FLK7</accession>
<keyword evidence="3" id="KW-1185">Reference proteome</keyword>
<protein>
    <submittedName>
        <fullName evidence="2">Uncharacterized protein</fullName>
    </submittedName>
</protein>
<reference evidence="2 3" key="1">
    <citation type="submission" date="2024-10" db="EMBL/GenBank/DDBJ databases">
        <title>The Natural Products Discovery Center: Release of the First 8490 Sequenced Strains for Exploring Actinobacteria Biosynthetic Diversity.</title>
        <authorList>
            <person name="Kalkreuter E."/>
            <person name="Kautsar S.A."/>
            <person name="Yang D."/>
            <person name="Bader C.D."/>
            <person name="Teijaro C.N."/>
            <person name="Fluegel L."/>
            <person name="Davis C.M."/>
            <person name="Simpson J.R."/>
            <person name="Lauterbach L."/>
            <person name="Steele A.D."/>
            <person name="Gui C."/>
            <person name="Meng S."/>
            <person name="Li G."/>
            <person name="Viehrig K."/>
            <person name="Ye F."/>
            <person name="Su P."/>
            <person name="Kiefer A.F."/>
            <person name="Nichols A."/>
            <person name="Cepeda A.J."/>
            <person name="Yan W."/>
            <person name="Fan B."/>
            <person name="Jiang Y."/>
            <person name="Adhikari A."/>
            <person name="Zheng C.-J."/>
            <person name="Schuster L."/>
            <person name="Cowan T.M."/>
            <person name="Smanski M.J."/>
            <person name="Chevrette M.G."/>
            <person name="De Carvalho L.P.S."/>
            <person name="Shen B."/>
        </authorList>
    </citation>
    <scope>NUCLEOTIDE SEQUENCE [LARGE SCALE GENOMIC DNA]</scope>
    <source>
        <strain evidence="2 3">NPDC089932</strain>
    </source>
</reference>
<evidence type="ECO:0000313" key="2">
    <source>
        <dbReference type="EMBL" id="MFJ4082902.1"/>
    </source>
</evidence>